<keyword evidence="2" id="KW-1185">Reference proteome</keyword>
<sequence length="96" mass="10329">MAPDTGTFEEAASESGHIDALDTACEEIDLFEHQLCTKEAIMNGEDGEVIRVGVTAGFLVSPHVPSILTALRKKFKKEGNRRQRARSAMAAGGLEV</sequence>
<dbReference type="Proteomes" id="UP000192596">
    <property type="component" value="Unassembled WGS sequence"/>
</dbReference>
<gene>
    <name evidence="1" type="ORF">B0A48_14043</name>
</gene>
<organism evidence="1 2">
    <name type="scientific">Cryoendolithus antarcticus</name>
    <dbReference type="NCBI Taxonomy" id="1507870"/>
    <lineage>
        <taxon>Eukaryota</taxon>
        <taxon>Fungi</taxon>
        <taxon>Dikarya</taxon>
        <taxon>Ascomycota</taxon>
        <taxon>Pezizomycotina</taxon>
        <taxon>Dothideomycetes</taxon>
        <taxon>Dothideomycetidae</taxon>
        <taxon>Cladosporiales</taxon>
        <taxon>Cladosporiaceae</taxon>
        <taxon>Cryoendolithus</taxon>
    </lineage>
</organism>
<protein>
    <submittedName>
        <fullName evidence="1">Uncharacterized protein</fullName>
    </submittedName>
</protein>
<dbReference type="InParanoid" id="A0A1V8SM56"/>
<comment type="caution">
    <text evidence="1">The sequence shown here is derived from an EMBL/GenBank/DDBJ whole genome shotgun (WGS) entry which is preliminary data.</text>
</comment>
<name>A0A1V8SM56_9PEZI</name>
<evidence type="ECO:0000313" key="2">
    <source>
        <dbReference type="Proteomes" id="UP000192596"/>
    </source>
</evidence>
<dbReference type="EMBL" id="NAJO01000036">
    <property type="protein sequence ID" value="OQO00256.1"/>
    <property type="molecule type" value="Genomic_DNA"/>
</dbReference>
<proteinExistence type="predicted"/>
<evidence type="ECO:0000313" key="1">
    <source>
        <dbReference type="EMBL" id="OQO00256.1"/>
    </source>
</evidence>
<accession>A0A1V8SM56</accession>
<dbReference type="AlphaFoldDB" id="A0A1V8SM56"/>
<reference evidence="2" key="1">
    <citation type="submission" date="2017-03" db="EMBL/GenBank/DDBJ databases">
        <title>Genomes of endolithic fungi from Antarctica.</title>
        <authorList>
            <person name="Coleine C."/>
            <person name="Masonjones S."/>
            <person name="Stajich J.E."/>
        </authorList>
    </citation>
    <scope>NUCLEOTIDE SEQUENCE [LARGE SCALE GENOMIC DNA]</scope>
    <source>
        <strain evidence="2">CCFEE 5527</strain>
    </source>
</reference>